<evidence type="ECO:0000313" key="2">
    <source>
        <dbReference type="Proteomes" id="UP000018725"/>
    </source>
</evidence>
<proteinExistence type="predicted"/>
<keyword evidence="2" id="KW-1185">Reference proteome</keyword>
<organism evidence="1 2">
    <name type="scientific">Pseudomonas gorinensis</name>
    <dbReference type="NCBI Taxonomy" id="3240790"/>
    <lineage>
        <taxon>Bacteria</taxon>
        <taxon>Pseudomonadati</taxon>
        <taxon>Pseudomonadota</taxon>
        <taxon>Gammaproteobacteria</taxon>
        <taxon>Pseudomonadales</taxon>
        <taxon>Pseudomonadaceae</taxon>
        <taxon>Pseudomonas</taxon>
    </lineage>
</organism>
<gene>
    <name evidence="1" type="ORF">U771_11350</name>
</gene>
<dbReference type="Proteomes" id="UP000018725">
    <property type="component" value="Chromosome"/>
</dbReference>
<reference evidence="1 2" key="1">
    <citation type="journal article" date="2014" name="Genome Announc.">
        <title>Complete Genome Sequence of Pseudomonas sp. Strain TKP, Isolated from a gamma-Hexachlorocyclohexane-Degrading Mixed Culture.</title>
        <authorList>
            <person name="Ohtsubo Y."/>
            <person name="Kishida K."/>
            <person name="Sato T."/>
            <person name="Tabata M."/>
            <person name="Kawasumi T."/>
            <person name="Ogura Y."/>
            <person name="Hayashi T."/>
            <person name="Tsuda M."/>
            <person name="Nagata Y."/>
        </authorList>
    </citation>
    <scope>NUCLEOTIDE SEQUENCE [LARGE SCALE GENOMIC DNA]</scope>
    <source>
        <strain evidence="1 2">TKP</strain>
    </source>
</reference>
<name>A0ACA7P548_9PSED</name>
<protein>
    <submittedName>
        <fullName evidence="1">Uncharacterized protein</fullName>
    </submittedName>
</protein>
<evidence type="ECO:0000313" key="1">
    <source>
        <dbReference type="EMBL" id="AHC34799.1"/>
    </source>
</evidence>
<accession>A0ACA7P548</accession>
<dbReference type="EMBL" id="CP006852">
    <property type="protein sequence ID" value="AHC34799.1"/>
    <property type="molecule type" value="Genomic_DNA"/>
</dbReference>
<sequence length="39" mass="4644">MGEHHMTQAMHLRDILRPSVVAERFDWPNGRRTLLEELT</sequence>